<dbReference type="InterPro" id="IPR002401">
    <property type="entry name" value="Cyt_P450_E_grp-I"/>
</dbReference>
<dbReference type="GO" id="GO:0016705">
    <property type="term" value="F:oxidoreductase activity, acting on paired donors, with incorporation or reduction of molecular oxygen"/>
    <property type="evidence" value="ECO:0007669"/>
    <property type="project" value="InterPro"/>
</dbReference>
<keyword evidence="2 8" id="KW-0349">Heme</keyword>
<keyword evidence="3 8" id="KW-0479">Metal-binding</keyword>
<keyword evidence="11" id="KW-0732">Signal</keyword>
<dbReference type="PRINTS" id="PR00463">
    <property type="entry name" value="EP450I"/>
</dbReference>
<reference evidence="13" key="1">
    <citation type="submission" date="2025-08" db="UniProtKB">
        <authorList>
            <consortium name="RefSeq"/>
        </authorList>
    </citation>
    <scope>IDENTIFICATION</scope>
</reference>
<evidence type="ECO:0000313" key="12">
    <source>
        <dbReference type="Proteomes" id="UP000694867"/>
    </source>
</evidence>
<dbReference type="Proteomes" id="UP000694867">
    <property type="component" value="Unplaced"/>
</dbReference>
<dbReference type="SUPFAM" id="SSF48264">
    <property type="entry name" value="Cytochrome P450"/>
    <property type="match status" value="1"/>
</dbReference>
<evidence type="ECO:0000256" key="8">
    <source>
        <dbReference type="PIRSR" id="PIRSR602401-1"/>
    </source>
</evidence>
<evidence type="ECO:0000256" key="5">
    <source>
        <dbReference type="ARBA" id="ARBA00023004"/>
    </source>
</evidence>
<dbReference type="Pfam" id="PF00067">
    <property type="entry name" value="p450"/>
    <property type="match status" value="1"/>
</dbReference>
<evidence type="ECO:0000256" key="1">
    <source>
        <dbReference type="ARBA" id="ARBA00010617"/>
    </source>
</evidence>
<dbReference type="KEGG" id="goe:100905379"/>
<feature type="region of interest" description="Disordered" evidence="10">
    <location>
        <begin position="301"/>
        <end position="322"/>
    </location>
</feature>
<dbReference type="GO" id="GO:0020037">
    <property type="term" value="F:heme binding"/>
    <property type="evidence" value="ECO:0007669"/>
    <property type="project" value="InterPro"/>
</dbReference>
<evidence type="ECO:0000256" key="10">
    <source>
        <dbReference type="SAM" id="MobiDB-lite"/>
    </source>
</evidence>
<evidence type="ECO:0000256" key="7">
    <source>
        <dbReference type="ARBA" id="ARBA00043906"/>
    </source>
</evidence>
<comment type="similarity">
    <text evidence="1 9">Belongs to the cytochrome P450 family.</text>
</comment>
<evidence type="ECO:0000256" key="6">
    <source>
        <dbReference type="ARBA" id="ARBA00023033"/>
    </source>
</evidence>
<keyword evidence="12" id="KW-1185">Reference proteome</keyword>
<keyword evidence="5 8" id="KW-0408">Iron</keyword>
<organism evidence="12 13">
    <name type="scientific">Galendromus occidentalis</name>
    <name type="common">western predatory mite</name>
    <dbReference type="NCBI Taxonomy" id="34638"/>
    <lineage>
        <taxon>Eukaryota</taxon>
        <taxon>Metazoa</taxon>
        <taxon>Ecdysozoa</taxon>
        <taxon>Arthropoda</taxon>
        <taxon>Chelicerata</taxon>
        <taxon>Arachnida</taxon>
        <taxon>Acari</taxon>
        <taxon>Parasitiformes</taxon>
        <taxon>Mesostigmata</taxon>
        <taxon>Gamasina</taxon>
        <taxon>Phytoseioidea</taxon>
        <taxon>Phytoseiidae</taxon>
        <taxon>Typhlodrominae</taxon>
        <taxon>Galendromus</taxon>
    </lineage>
</organism>
<dbReference type="PRINTS" id="PR00385">
    <property type="entry name" value="P450"/>
</dbReference>
<comment type="cofactor">
    <cofactor evidence="8">
        <name>heme</name>
        <dbReference type="ChEBI" id="CHEBI:30413"/>
    </cofactor>
</comment>
<dbReference type="PROSITE" id="PS00086">
    <property type="entry name" value="CYTOCHROME_P450"/>
    <property type="match status" value="1"/>
</dbReference>
<feature type="chain" id="PRO_5042554429" evidence="11">
    <location>
        <begin position="20"/>
        <end position="533"/>
    </location>
</feature>
<evidence type="ECO:0000256" key="9">
    <source>
        <dbReference type="RuleBase" id="RU000461"/>
    </source>
</evidence>
<evidence type="ECO:0000256" key="11">
    <source>
        <dbReference type="SAM" id="SignalP"/>
    </source>
</evidence>
<feature type="compositionally biased region" description="Basic and acidic residues" evidence="10">
    <location>
        <begin position="304"/>
        <end position="322"/>
    </location>
</feature>
<protein>
    <submittedName>
        <fullName evidence="13">Cytochrome P450 3A24</fullName>
    </submittedName>
</protein>
<feature type="signal peptide" evidence="11">
    <location>
        <begin position="1"/>
        <end position="19"/>
    </location>
</feature>
<evidence type="ECO:0000256" key="4">
    <source>
        <dbReference type="ARBA" id="ARBA00023002"/>
    </source>
</evidence>
<keyword evidence="4 9" id="KW-0560">Oxidoreductase</keyword>
<proteinExistence type="inferred from homology"/>
<comment type="function">
    <text evidence="7">Cytochromes P450 are a group of heme-thiolate monooxygenases. They oxidize a variety of structurally unrelated compounds, including steroids, fatty acids, and xenobiotics.</text>
</comment>
<dbReference type="PANTHER" id="PTHR24302:SF15">
    <property type="entry name" value="FATTY-ACID PEROXYGENASE"/>
    <property type="match status" value="1"/>
</dbReference>
<dbReference type="GeneID" id="100905379"/>
<dbReference type="RefSeq" id="XP_003741765.1">
    <property type="nucleotide sequence ID" value="XM_003741717.1"/>
</dbReference>
<name>A0AAJ6QRU9_9ACAR</name>
<dbReference type="GO" id="GO:0008395">
    <property type="term" value="F:steroid hydroxylase activity"/>
    <property type="evidence" value="ECO:0007669"/>
    <property type="project" value="TreeGrafter"/>
</dbReference>
<sequence length="533" mass="61951">MYAILLLILVPLIFEWIRRRREHFKYFVKLGVPGPKPNLIFGNLWPIYTKLHVHALREWHEEFGPIIGVFFGWRPVLCVADTELLRSIEVKDFTNYMDRLEIWGHSGNLNSIITLTGQRWKSSRQSITPSFTSTKLKSLHEPMSEIIDEFIVTLEKSCRDNREVEFYELAQALTLDVISRTALGANYGLQKNLRHPMLSRARAFFDIKLDPLFLLTMAVPSTFGLTVFLKNLQFRWLNRKEHFANPRVLLTEQTRKVVQARRNDTTTRRKDLLQLLMEANAHSGAGNVSAEELTAGDQADAFEEEKQSSRKSKRENQQERGLSDEEVVQNAWIVMLAGYETTSGTLAFLASIMMEFPNIQEKLREELLTHIKDEKELGDFTKLQRLHYMEAAIMETLRMFPPVITFLTRVAAEEHQYKNLVIPKGQVCLVSIPGLHWSAQYWADPNDFKPERFLPENRAHIDMLAWQPFGAGPRNCVGIRFAQMEIKIALAKLLWSYRVVKTPRTPKYPPRRGQFMGLLRMVEPLYCKFERVR</sequence>
<dbReference type="PANTHER" id="PTHR24302">
    <property type="entry name" value="CYTOCHROME P450 FAMILY 3"/>
    <property type="match status" value="1"/>
</dbReference>
<dbReference type="InterPro" id="IPR001128">
    <property type="entry name" value="Cyt_P450"/>
</dbReference>
<dbReference type="InterPro" id="IPR017972">
    <property type="entry name" value="Cyt_P450_CS"/>
</dbReference>
<gene>
    <name evidence="13" type="primary">LOC100905379</name>
</gene>
<evidence type="ECO:0000256" key="2">
    <source>
        <dbReference type="ARBA" id="ARBA00022617"/>
    </source>
</evidence>
<dbReference type="GO" id="GO:0005506">
    <property type="term" value="F:iron ion binding"/>
    <property type="evidence" value="ECO:0007669"/>
    <property type="project" value="InterPro"/>
</dbReference>
<dbReference type="AlphaFoldDB" id="A0AAJ6QRU9"/>
<dbReference type="InterPro" id="IPR050705">
    <property type="entry name" value="Cytochrome_P450_3A"/>
</dbReference>
<dbReference type="InterPro" id="IPR036396">
    <property type="entry name" value="Cyt_P450_sf"/>
</dbReference>
<keyword evidence="6 9" id="KW-0503">Monooxygenase</keyword>
<accession>A0AAJ6QRU9</accession>
<evidence type="ECO:0000313" key="13">
    <source>
        <dbReference type="RefSeq" id="XP_003741765.1"/>
    </source>
</evidence>
<evidence type="ECO:0000256" key="3">
    <source>
        <dbReference type="ARBA" id="ARBA00022723"/>
    </source>
</evidence>
<feature type="binding site" description="axial binding residue" evidence="8">
    <location>
        <position position="476"/>
    </location>
    <ligand>
        <name>heme</name>
        <dbReference type="ChEBI" id="CHEBI:30413"/>
    </ligand>
    <ligandPart>
        <name>Fe</name>
        <dbReference type="ChEBI" id="CHEBI:18248"/>
    </ligandPart>
</feature>
<dbReference type="Gene3D" id="1.10.630.10">
    <property type="entry name" value="Cytochrome P450"/>
    <property type="match status" value="1"/>
</dbReference>